<gene>
    <name evidence="2" type="ORF">AVENP_0083</name>
</gene>
<evidence type="ECO:0000313" key="3">
    <source>
        <dbReference type="Proteomes" id="UP000503482"/>
    </source>
</evidence>
<dbReference type="InterPro" id="IPR029068">
    <property type="entry name" value="Glyas_Bleomycin-R_OHBP_Dase"/>
</dbReference>
<evidence type="ECO:0000259" key="1">
    <source>
        <dbReference type="PROSITE" id="PS51819"/>
    </source>
</evidence>
<dbReference type="Proteomes" id="UP000503482">
    <property type="component" value="Chromosome"/>
</dbReference>
<dbReference type="CDD" id="cd07253">
    <property type="entry name" value="GLOD5"/>
    <property type="match status" value="1"/>
</dbReference>
<accession>A0AAE7E2G0</accession>
<reference evidence="2 3" key="1">
    <citation type="submission" date="2020-05" db="EMBL/GenBank/DDBJ databases">
        <title>Complete genome sequencing of Campylobacter and Arcobacter type strains.</title>
        <authorList>
            <person name="Miller W.G."/>
            <person name="Yee E."/>
        </authorList>
    </citation>
    <scope>NUCLEOTIDE SEQUENCE [LARGE SCALE GENOMIC DNA]</scope>
    <source>
        <strain evidence="2 3">LMG 26156</strain>
    </source>
</reference>
<dbReference type="RefSeq" id="WP_128358240.1">
    <property type="nucleotide sequence ID" value="NZ_CP053840.1"/>
</dbReference>
<protein>
    <submittedName>
        <fullName evidence="2">Vicinal oxygen chelate (VOC) family protein</fullName>
    </submittedName>
</protein>
<sequence>MIKINRLDHFVLTVKDITATVEFYTQILGMEKEVFKGSRIALKFGNAKINLHELGHEFEPKAFNVKEGSADLCFIIDTPLLEAKSYIESLGIVIEEGIVSRTGALGEIESIYLRDPDKNLIELSNYKSK</sequence>
<dbReference type="KEGG" id="avp:AVENP_0083"/>
<feature type="domain" description="VOC" evidence="1">
    <location>
        <begin position="6"/>
        <end position="126"/>
    </location>
</feature>
<dbReference type="InterPro" id="IPR050383">
    <property type="entry name" value="GlyoxalaseI/FosfomycinResist"/>
</dbReference>
<dbReference type="Pfam" id="PF00903">
    <property type="entry name" value="Glyoxalase"/>
    <property type="match status" value="1"/>
</dbReference>
<proteinExistence type="predicted"/>
<evidence type="ECO:0000313" key="2">
    <source>
        <dbReference type="EMBL" id="QKF65665.1"/>
    </source>
</evidence>
<dbReference type="PANTHER" id="PTHR21366:SF14">
    <property type="entry name" value="GLYOXALASE DOMAIN-CONTAINING PROTEIN 5"/>
    <property type="match status" value="1"/>
</dbReference>
<dbReference type="InterPro" id="IPR037523">
    <property type="entry name" value="VOC_core"/>
</dbReference>
<dbReference type="InterPro" id="IPR004360">
    <property type="entry name" value="Glyas_Fos-R_dOase_dom"/>
</dbReference>
<dbReference type="PROSITE" id="PS51819">
    <property type="entry name" value="VOC"/>
    <property type="match status" value="1"/>
</dbReference>
<dbReference type="Gene3D" id="3.10.180.10">
    <property type="entry name" value="2,3-Dihydroxybiphenyl 1,2-Dioxygenase, domain 1"/>
    <property type="match status" value="1"/>
</dbReference>
<keyword evidence="3" id="KW-1185">Reference proteome</keyword>
<name>A0AAE7E2G0_9BACT</name>
<dbReference type="SUPFAM" id="SSF54593">
    <property type="entry name" value="Glyoxalase/Bleomycin resistance protein/Dihydroxybiphenyl dioxygenase"/>
    <property type="match status" value="1"/>
</dbReference>
<dbReference type="PANTHER" id="PTHR21366">
    <property type="entry name" value="GLYOXALASE FAMILY PROTEIN"/>
    <property type="match status" value="1"/>
</dbReference>
<dbReference type="AlphaFoldDB" id="A0AAE7E2G0"/>
<organism evidence="2 3">
    <name type="scientific">Arcobacter venerupis</name>
    <dbReference type="NCBI Taxonomy" id="1054033"/>
    <lineage>
        <taxon>Bacteria</taxon>
        <taxon>Pseudomonadati</taxon>
        <taxon>Campylobacterota</taxon>
        <taxon>Epsilonproteobacteria</taxon>
        <taxon>Campylobacterales</taxon>
        <taxon>Arcobacteraceae</taxon>
        <taxon>Arcobacter</taxon>
    </lineage>
</organism>
<dbReference type="EMBL" id="CP053840">
    <property type="protein sequence ID" value="QKF65665.1"/>
    <property type="molecule type" value="Genomic_DNA"/>
</dbReference>